<dbReference type="RefSeq" id="WP_242150546.1">
    <property type="nucleotide sequence ID" value="NZ_CP093379.1"/>
</dbReference>
<dbReference type="InterPro" id="IPR039426">
    <property type="entry name" value="TonB-dep_rcpt-like"/>
</dbReference>
<name>A0ABY3X2X4_9GAMM</name>
<feature type="domain" description="TonB-dependent receptor-like beta-barrel" evidence="13">
    <location>
        <begin position="279"/>
        <end position="684"/>
    </location>
</feature>
<feature type="chain" id="PRO_5045817769" evidence="12">
    <location>
        <begin position="29"/>
        <end position="729"/>
    </location>
</feature>
<keyword evidence="7 11" id="KW-0798">TonB box</keyword>
<reference evidence="15 16" key="1">
    <citation type="submission" date="2022-03" db="EMBL/GenBank/DDBJ databases">
        <title>Ignatzschineria rhizosphaerae HR5S32.</title>
        <authorList>
            <person name="Sun J.Q."/>
            <person name="Feng J.Y."/>
        </authorList>
    </citation>
    <scope>NUCLEOTIDE SEQUENCE [LARGE SCALE GENOMIC DNA]</scope>
    <source>
        <strain evidence="15 16">HR5S32</strain>
    </source>
</reference>
<dbReference type="InterPro" id="IPR000531">
    <property type="entry name" value="Beta-barrel_TonB"/>
</dbReference>
<dbReference type="CDD" id="cd01347">
    <property type="entry name" value="ligand_gated_channel"/>
    <property type="match status" value="1"/>
</dbReference>
<dbReference type="InterPro" id="IPR012910">
    <property type="entry name" value="Plug_dom"/>
</dbReference>
<organism evidence="15 16">
    <name type="scientific">Ignatzschineria rhizosphaerae</name>
    <dbReference type="NCBI Taxonomy" id="2923279"/>
    <lineage>
        <taxon>Bacteria</taxon>
        <taxon>Pseudomonadati</taxon>
        <taxon>Pseudomonadota</taxon>
        <taxon>Gammaproteobacteria</taxon>
        <taxon>Cardiobacteriales</taxon>
        <taxon>Ignatzschineriaceae</taxon>
        <taxon>Ignatzschineria</taxon>
    </lineage>
</organism>
<evidence type="ECO:0000256" key="10">
    <source>
        <dbReference type="PROSITE-ProRule" id="PRU01360"/>
    </source>
</evidence>
<evidence type="ECO:0000256" key="6">
    <source>
        <dbReference type="ARBA" id="ARBA00023065"/>
    </source>
</evidence>
<dbReference type="PROSITE" id="PS52016">
    <property type="entry name" value="TONB_DEPENDENT_REC_3"/>
    <property type="match status" value="1"/>
</dbReference>
<dbReference type="PANTHER" id="PTHR30069:SF53">
    <property type="entry name" value="COLICIN I RECEPTOR-RELATED"/>
    <property type="match status" value="1"/>
</dbReference>
<keyword evidence="4 10" id="KW-0812">Transmembrane</keyword>
<keyword evidence="5 12" id="KW-0732">Signal</keyword>
<dbReference type="Gene3D" id="2.170.130.10">
    <property type="entry name" value="TonB-dependent receptor, plug domain"/>
    <property type="match status" value="1"/>
</dbReference>
<dbReference type="EMBL" id="CP093379">
    <property type="protein sequence ID" value="UNM96620.1"/>
    <property type="molecule type" value="Genomic_DNA"/>
</dbReference>
<keyword evidence="9 10" id="KW-0998">Cell outer membrane</keyword>
<evidence type="ECO:0000313" key="15">
    <source>
        <dbReference type="EMBL" id="UNM96620.1"/>
    </source>
</evidence>
<accession>A0ABY3X2X4</accession>
<feature type="domain" description="TonB-dependent receptor plug" evidence="14">
    <location>
        <begin position="61"/>
        <end position="174"/>
    </location>
</feature>
<evidence type="ECO:0000256" key="11">
    <source>
        <dbReference type="RuleBase" id="RU003357"/>
    </source>
</evidence>
<dbReference type="SUPFAM" id="SSF56935">
    <property type="entry name" value="Porins"/>
    <property type="match status" value="1"/>
</dbReference>
<comment type="similarity">
    <text evidence="10 11">Belongs to the TonB-dependent receptor family.</text>
</comment>
<keyword evidence="6" id="KW-0406">Ion transport</keyword>
<gene>
    <name evidence="15" type="ORF">MMG00_01790</name>
</gene>
<evidence type="ECO:0000313" key="16">
    <source>
        <dbReference type="Proteomes" id="UP000829542"/>
    </source>
</evidence>
<evidence type="ECO:0000256" key="1">
    <source>
        <dbReference type="ARBA" id="ARBA00004571"/>
    </source>
</evidence>
<evidence type="ECO:0000256" key="7">
    <source>
        <dbReference type="ARBA" id="ARBA00023077"/>
    </source>
</evidence>
<dbReference type="Proteomes" id="UP000829542">
    <property type="component" value="Chromosome"/>
</dbReference>
<dbReference type="InterPro" id="IPR037066">
    <property type="entry name" value="Plug_dom_sf"/>
</dbReference>
<keyword evidence="3 10" id="KW-1134">Transmembrane beta strand</keyword>
<dbReference type="Pfam" id="PF00593">
    <property type="entry name" value="TonB_dep_Rec_b-barrel"/>
    <property type="match status" value="1"/>
</dbReference>
<comment type="subcellular location">
    <subcellularLocation>
        <location evidence="1 10">Cell outer membrane</location>
        <topology evidence="1 10">Multi-pass membrane protein</topology>
    </subcellularLocation>
</comment>
<keyword evidence="15" id="KW-0675">Receptor</keyword>
<evidence type="ECO:0000259" key="13">
    <source>
        <dbReference type="Pfam" id="PF00593"/>
    </source>
</evidence>
<evidence type="ECO:0000256" key="12">
    <source>
        <dbReference type="SAM" id="SignalP"/>
    </source>
</evidence>
<evidence type="ECO:0000256" key="4">
    <source>
        <dbReference type="ARBA" id="ARBA00022692"/>
    </source>
</evidence>
<dbReference type="Gene3D" id="2.40.170.20">
    <property type="entry name" value="TonB-dependent receptor, beta-barrel domain"/>
    <property type="match status" value="1"/>
</dbReference>
<dbReference type="PANTHER" id="PTHR30069">
    <property type="entry name" value="TONB-DEPENDENT OUTER MEMBRANE RECEPTOR"/>
    <property type="match status" value="1"/>
</dbReference>
<evidence type="ECO:0000259" key="14">
    <source>
        <dbReference type="Pfam" id="PF07715"/>
    </source>
</evidence>
<keyword evidence="16" id="KW-1185">Reference proteome</keyword>
<evidence type="ECO:0000256" key="2">
    <source>
        <dbReference type="ARBA" id="ARBA00022448"/>
    </source>
</evidence>
<protein>
    <submittedName>
        <fullName evidence="15">TonB-dependent receptor</fullName>
    </submittedName>
</protein>
<proteinExistence type="inferred from homology"/>
<dbReference type="InterPro" id="IPR036942">
    <property type="entry name" value="Beta-barrel_TonB_sf"/>
</dbReference>
<evidence type="ECO:0000256" key="5">
    <source>
        <dbReference type="ARBA" id="ARBA00022729"/>
    </source>
</evidence>
<keyword evidence="8 10" id="KW-0472">Membrane</keyword>
<sequence>MHRNILSQQIKVALLLSAATSLFVSANADDVLLEKATEEEVTKAADLGSMVVTASGFAQEVKDAPASISVIGQETISQKPFNDIGDVLKDVEGVNVSRGGKSGGANIGIRGMGSDYTLLMVDGQRVSQNSSGARPNGFGDVDSSFIPPSSAIERIEVVRGPMSTLYGSDALGGVVNVITKKVPDEWGGQVTFSIEEPTNSKFSGGNTTAFYLGGPIQTDLVGLALMGSFQTKRNAKGTYVKNPAGELGKIANFSGLGERKNFNYGARLTFTPENQEFVVSYDRGVQRYENGDNQLGTQNSSLAPGKTGGGYADHLRFTRERIGVTHKAELDFATVESALLWDQTKTIGRLNPINRTPSPRQGMDRDIKYSNIIFDHKWMFGLGDHFISAGLQYKSQKFKDTLEGAELDTKQWQWALFAEDEWMITDNVIATFGLRYDKNEDFGSHFSPRAYLVWNIDDNWQVKGGVSRAFKAPDLQKMTDGVIGLGRQGALPLLGNPNLKPETATSAELGFSYDNLDNFRFSATGFYTSFKDKIESVSLDNCNVNNVAGCITINGDDRGSATFSKQFNVDDAKLYGLELGSRYQIRDDIGLTANYTYTHSSYKNNNGQKIPFSKTPQHMINIKADWQITGQWNVWAEGEYRAKEYNDLNWHKEKVYYRNYALVNLGASYKPSREMTINFGVDNLFDKNFLDYHMPETGTAAPKPGADYQNGYARIEEGRKLWLKLNYEF</sequence>
<evidence type="ECO:0000256" key="3">
    <source>
        <dbReference type="ARBA" id="ARBA00022452"/>
    </source>
</evidence>
<dbReference type="Pfam" id="PF07715">
    <property type="entry name" value="Plug"/>
    <property type="match status" value="1"/>
</dbReference>
<feature type="signal peptide" evidence="12">
    <location>
        <begin position="1"/>
        <end position="28"/>
    </location>
</feature>
<evidence type="ECO:0000256" key="8">
    <source>
        <dbReference type="ARBA" id="ARBA00023136"/>
    </source>
</evidence>
<keyword evidence="2 10" id="KW-0813">Transport</keyword>
<evidence type="ECO:0000256" key="9">
    <source>
        <dbReference type="ARBA" id="ARBA00023237"/>
    </source>
</evidence>